<reference evidence="2 3" key="1">
    <citation type="journal article" date="2019" name="Sci. Rep.">
        <title>Comparative genomics of chytrid fungi reveal insights into the obligate biotrophic and pathogenic lifestyle of Synchytrium endobioticum.</title>
        <authorList>
            <person name="van de Vossenberg B.T.L.H."/>
            <person name="Warris S."/>
            <person name="Nguyen H.D.T."/>
            <person name="van Gent-Pelzer M.P.E."/>
            <person name="Joly D.L."/>
            <person name="van de Geest H.C."/>
            <person name="Bonants P.J.M."/>
            <person name="Smith D.S."/>
            <person name="Levesque C.A."/>
            <person name="van der Lee T.A.J."/>
        </authorList>
    </citation>
    <scope>NUCLEOTIDE SEQUENCE [LARGE SCALE GENOMIC DNA]</scope>
    <source>
        <strain evidence="2 3">CBS 675.73</strain>
    </source>
</reference>
<gene>
    <name evidence="2" type="ORF">CcCBS67573_g09352</name>
</gene>
<evidence type="ECO:0000313" key="3">
    <source>
        <dbReference type="Proteomes" id="UP000320333"/>
    </source>
</evidence>
<dbReference type="PANTHER" id="PTHR31960">
    <property type="entry name" value="F-BOX PROTEIN PP2-A15"/>
    <property type="match status" value="1"/>
</dbReference>
<dbReference type="InterPro" id="IPR025886">
    <property type="entry name" value="PP2-like"/>
</dbReference>
<sequence>MLTWSNVPYEIKELILQRLGFARDILNAGLTSKDTYAILTDDVFWRHTIERRFGTNSLPPDDTSAKQTFSTLALRAVQAQSQDLTGAWTTNIQYWQPRSIQYSISNQVLALNSVWWFEVNACFSVPSGRYRPYFRVAYDFHHYTDNFGALNLEHLKFQVQFGEEGSEERSATMTQFDETCSLPRCTWVRLYLPEIVVDPVHAFEEIKCSITDTASTLKRQFCVDLIGLERVFELEVDGARDAVLVKVEEEFHPV</sequence>
<dbReference type="InterPro" id="IPR001810">
    <property type="entry name" value="F-box_dom"/>
</dbReference>
<accession>A0A507E023</accession>
<dbReference type="Pfam" id="PF14299">
    <property type="entry name" value="PP2"/>
    <property type="match status" value="1"/>
</dbReference>
<proteinExistence type="predicted"/>
<evidence type="ECO:0000259" key="1">
    <source>
        <dbReference type="Pfam" id="PF12937"/>
    </source>
</evidence>
<dbReference type="InterPro" id="IPR036047">
    <property type="entry name" value="F-box-like_dom_sf"/>
</dbReference>
<name>A0A507E023_9FUNG</name>
<dbReference type="SUPFAM" id="SSF81383">
    <property type="entry name" value="F-box domain"/>
    <property type="match status" value="1"/>
</dbReference>
<dbReference type="Pfam" id="PF12937">
    <property type="entry name" value="F-box-like"/>
    <property type="match status" value="1"/>
</dbReference>
<evidence type="ECO:0000313" key="2">
    <source>
        <dbReference type="EMBL" id="TPX56420.1"/>
    </source>
</evidence>
<dbReference type="OrthoDB" id="2127974at2759"/>
<dbReference type="PANTHER" id="PTHR31960:SF3">
    <property type="entry name" value="F-BOX PROTEIN PP2-A13"/>
    <property type="match status" value="1"/>
</dbReference>
<dbReference type="Proteomes" id="UP000320333">
    <property type="component" value="Unassembled WGS sequence"/>
</dbReference>
<comment type="caution">
    <text evidence="2">The sequence shown here is derived from an EMBL/GenBank/DDBJ whole genome shotgun (WGS) entry which is preliminary data.</text>
</comment>
<organism evidence="2 3">
    <name type="scientific">Chytriomyces confervae</name>
    <dbReference type="NCBI Taxonomy" id="246404"/>
    <lineage>
        <taxon>Eukaryota</taxon>
        <taxon>Fungi</taxon>
        <taxon>Fungi incertae sedis</taxon>
        <taxon>Chytridiomycota</taxon>
        <taxon>Chytridiomycota incertae sedis</taxon>
        <taxon>Chytridiomycetes</taxon>
        <taxon>Chytridiales</taxon>
        <taxon>Chytriomycetaceae</taxon>
        <taxon>Chytriomyces</taxon>
    </lineage>
</organism>
<dbReference type="AlphaFoldDB" id="A0A507E023"/>
<keyword evidence="3" id="KW-1185">Reference proteome</keyword>
<dbReference type="EMBL" id="QEAP01000803">
    <property type="protein sequence ID" value="TPX56420.1"/>
    <property type="molecule type" value="Genomic_DNA"/>
</dbReference>
<protein>
    <recommendedName>
        <fullName evidence="1">F-box domain-containing protein</fullName>
    </recommendedName>
</protein>
<feature type="domain" description="F-box" evidence="1">
    <location>
        <begin position="4"/>
        <end position="47"/>
    </location>
</feature>